<protein>
    <submittedName>
        <fullName evidence="1">Uncharacterized protein</fullName>
    </submittedName>
</protein>
<evidence type="ECO:0000313" key="1">
    <source>
        <dbReference type="EMBL" id="KTB35097.1"/>
    </source>
</evidence>
<reference evidence="1 2" key="1">
    <citation type="submission" date="2015-12" db="EMBL/GenBank/DDBJ databases">
        <title>Draft genome sequence of Moniliophthora roreri, the causal agent of frosty pod rot of cacao.</title>
        <authorList>
            <person name="Aime M.C."/>
            <person name="Diaz-Valderrama J.R."/>
            <person name="Kijpornyongpan T."/>
            <person name="Phillips-Mora W."/>
        </authorList>
    </citation>
    <scope>NUCLEOTIDE SEQUENCE [LARGE SCALE GENOMIC DNA]</scope>
    <source>
        <strain evidence="1 2">MCA 2952</strain>
    </source>
</reference>
<accession>A0A0W0FFH8</accession>
<sequence>MVAKPPGSMPKGGPSVLFMLLIQRKYPQNTAIYSLPDNI</sequence>
<dbReference type="Proteomes" id="UP000054988">
    <property type="component" value="Unassembled WGS sequence"/>
</dbReference>
<organism evidence="1 2">
    <name type="scientific">Moniliophthora roreri</name>
    <name type="common">Frosty pod rot fungus</name>
    <name type="synonym">Monilia roreri</name>
    <dbReference type="NCBI Taxonomy" id="221103"/>
    <lineage>
        <taxon>Eukaryota</taxon>
        <taxon>Fungi</taxon>
        <taxon>Dikarya</taxon>
        <taxon>Basidiomycota</taxon>
        <taxon>Agaricomycotina</taxon>
        <taxon>Agaricomycetes</taxon>
        <taxon>Agaricomycetidae</taxon>
        <taxon>Agaricales</taxon>
        <taxon>Marasmiineae</taxon>
        <taxon>Marasmiaceae</taxon>
        <taxon>Moniliophthora</taxon>
    </lineage>
</organism>
<dbReference type="AlphaFoldDB" id="A0A0W0FFH8"/>
<dbReference type="EMBL" id="LATX01002017">
    <property type="protein sequence ID" value="KTB35097.1"/>
    <property type="molecule type" value="Genomic_DNA"/>
</dbReference>
<proteinExistence type="predicted"/>
<name>A0A0W0FFH8_MONRR</name>
<comment type="caution">
    <text evidence="1">The sequence shown here is derived from an EMBL/GenBank/DDBJ whole genome shotgun (WGS) entry which is preliminary data.</text>
</comment>
<evidence type="ECO:0000313" key="2">
    <source>
        <dbReference type="Proteomes" id="UP000054988"/>
    </source>
</evidence>
<gene>
    <name evidence="1" type="ORF">WG66_12311</name>
</gene>